<dbReference type="GO" id="GO:0015276">
    <property type="term" value="F:ligand-gated monoatomic ion channel activity"/>
    <property type="evidence" value="ECO:0007669"/>
    <property type="project" value="InterPro"/>
</dbReference>
<dbReference type="PANTHER" id="PTHR35936">
    <property type="entry name" value="MEMBRANE-BOUND LYTIC MUREIN TRANSGLYCOSYLASE F"/>
    <property type="match status" value="1"/>
</dbReference>
<dbReference type="InterPro" id="IPR006311">
    <property type="entry name" value="TAT_signal"/>
</dbReference>
<feature type="domain" description="Solute-binding protein family 3/N-terminal" evidence="6">
    <location>
        <begin position="28"/>
        <end position="245"/>
    </location>
</feature>
<keyword evidence="3 5" id="KW-0732">Signal</keyword>
<dbReference type="InterPro" id="IPR001320">
    <property type="entry name" value="Iontro_rcpt_C"/>
</dbReference>
<protein>
    <submittedName>
        <fullName evidence="8">Transporter substrate-binding domain-containing protein</fullName>
    </submittedName>
</protein>
<dbReference type="RefSeq" id="WP_006385306.1">
    <property type="nucleotide sequence ID" value="NZ_CABIYZ010000009.1"/>
</dbReference>
<dbReference type="SMART" id="SM00062">
    <property type="entry name" value="PBPb"/>
    <property type="match status" value="1"/>
</dbReference>
<dbReference type="GeneID" id="75276503"/>
<feature type="signal peptide" evidence="5">
    <location>
        <begin position="1"/>
        <end position="25"/>
    </location>
</feature>
<dbReference type="InterPro" id="IPR001638">
    <property type="entry name" value="Solute-binding_3/MltF_N"/>
</dbReference>
<dbReference type="InterPro" id="IPR018313">
    <property type="entry name" value="SBP_3_CS"/>
</dbReference>
<dbReference type="PROSITE" id="PS01039">
    <property type="entry name" value="SBP_BACTERIAL_3"/>
    <property type="match status" value="1"/>
</dbReference>
<evidence type="ECO:0000313" key="8">
    <source>
        <dbReference type="EMBL" id="MCZ8403911.1"/>
    </source>
</evidence>
<reference evidence="8" key="1">
    <citation type="submission" date="2022-12" db="EMBL/GenBank/DDBJ databases">
        <authorList>
            <person name="Voronina O.L."/>
            <person name="Kunda M.S."/>
            <person name="Ryzhova N."/>
            <person name="Aksenova E.I."/>
        </authorList>
    </citation>
    <scope>NUCLEOTIDE SEQUENCE</scope>
    <source>
        <strain evidence="8">SCCH136:Ach223948</strain>
    </source>
</reference>
<name>A0A0D6HE12_ALCXX</name>
<evidence type="ECO:0000256" key="2">
    <source>
        <dbReference type="ARBA" id="ARBA00010333"/>
    </source>
</evidence>
<evidence type="ECO:0000256" key="4">
    <source>
        <dbReference type="RuleBase" id="RU003744"/>
    </source>
</evidence>
<organism evidence="8 9">
    <name type="scientific">Alcaligenes xylosoxydans xylosoxydans</name>
    <name type="common">Achromobacter xylosoxidans</name>
    <dbReference type="NCBI Taxonomy" id="85698"/>
    <lineage>
        <taxon>Bacteria</taxon>
        <taxon>Pseudomonadati</taxon>
        <taxon>Pseudomonadota</taxon>
        <taxon>Betaproteobacteria</taxon>
        <taxon>Burkholderiales</taxon>
        <taxon>Alcaligenaceae</taxon>
        <taxon>Achromobacter</taxon>
    </lineage>
</organism>
<feature type="chain" id="PRO_5009761427" evidence="5">
    <location>
        <begin position="26"/>
        <end position="247"/>
    </location>
</feature>
<evidence type="ECO:0000256" key="3">
    <source>
        <dbReference type="ARBA" id="ARBA00022729"/>
    </source>
</evidence>
<dbReference type="Pfam" id="PF00497">
    <property type="entry name" value="SBP_bac_3"/>
    <property type="match status" value="1"/>
</dbReference>
<dbReference type="PROSITE" id="PS51318">
    <property type="entry name" value="TAT"/>
    <property type="match status" value="1"/>
</dbReference>
<dbReference type="Proteomes" id="UP001141992">
    <property type="component" value="Unassembled WGS sequence"/>
</dbReference>
<gene>
    <name evidence="8" type="ORF">O9570_20815</name>
</gene>
<comment type="caution">
    <text evidence="8">The sequence shown here is derived from an EMBL/GenBank/DDBJ whole genome shotgun (WGS) entry which is preliminary data.</text>
</comment>
<evidence type="ECO:0000256" key="5">
    <source>
        <dbReference type="SAM" id="SignalP"/>
    </source>
</evidence>
<accession>A0A0D6HE12</accession>
<comment type="subcellular location">
    <subcellularLocation>
        <location evidence="1">Cell envelope</location>
    </subcellularLocation>
</comment>
<dbReference type="eggNOG" id="COG0834">
    <property type="taxonomic scope" value="Bacteria"/>
</dbReference>
<sequence>MTTRRTLLTAALTLGLAWSMGTAHAQETIRAVTDATFPPMEFVKDGKRTGFDIELVEALAAAMGKKVEWIDIDFKGLIPALQAGRADIAVSAIYITPERSKVVDFTDPYYAGGLVVLTKKDGPVKTLKDLDGRKVSVQVGTKSVNYLKEHYPSVQRVEVEKNQEMFNLVQIGRADAAVTGKPAAKLFAQSTTDLTVLADQITTEDYGIAVPKNKPELTRGLNEALQKIKADGSYQAIVNKWFEAPAK</sequence>
<dbReference type="PANTHER" id="PTHR35936:SF38">
    <property type="entry name" value="GLUTAMINE-BINDING PERIPLASMIC PROTEIN"/>
    <property type="match status" value="1"/>
</dbReference>
<dbReference type="AlphaFoldDB" id="A0A0D6HE12"/>
<evidence type="ECO:0000259" key="7">
    <source>
        <dbReference type="SMART" id="SM00079"/>
    </source>
</evidence>
<dbReference type="Gene3D" id="3.40.190.10">
    <property type="entry name" value="Periplasmic binding protein-like II"/>
    <property type="match status" value="2"/>
</dbReference>
<feature type="domain" description="Ionotropic glutamate receptor C-terminal" evidence="7">
    <location>
        <begin position="28"/>
        <end position="244"/>
    </location>
</feature>
<evidence type="ECO:0000259" key="6">
    <source>
        <dbReference type="SMART" id="SM00062"/>
    </source>
</evidence>
<dbReference type="GO" id="GO:0030313">
    <property type="term" value="C:cell envelope"/>
    <property type="evidence" value="ECO:0007669"/>
    <property type="project" value="UniProtKB-SubCell"/>
</dbReference>
<dbReference type="KEGG" id="axx:ERS451415_02520"/>
<dbReference type="SMART" id="SM00079">
    <property type="entry name" value="PBPe"/>
    <property type="match status" value="1"/>
</dbReference>
<evidence type="ECO:0000256" key="1">
    <source>
        <dbReference type="ARBA" id="ARBA00004196"/>
    </source>
</evidence>
<dbReference type="EMBL" id="JAPZVI010000019">
    <property type="protein sequence ID" value="MCZ8403911.1"/>
    <property type="molecule type" value="Genomic_DNA"/>
</dbReference>
<proteinExistence type="inferred from homology"/>
<evidence type="ECO:0000313" key="9">
    <source>
        <dbReference type="Proteomes" id="UP001141992"/>
    </source>
</evidence>
<comment type="similarity">
    <text evidence="2 4">Belongs to the bacterial solute-binding protein 3 family.</text>
</comment>
<dbReference type="SUPFAM" id="SSF53850">
    <property type="entry name" value="Periplasmic binding protein-like II"/>
    <property type="match status" value="1"/>
</dbReference>
<dbReference type="GO" id="GO:0016020">
    <property type="term" value="C:membrane"/>
    <property type="evidence" value="ECO:0007669"/>
    <property type="project" value="InterPro"/>
</dbReference>